<keyword evidence="2" id="KW-1185">Reference proteome</keyword>
<evidence type="ECO:0000313" key="2">
    <source>
        <dbReference type="Proteomes" id="UP000887116"/>
    </source>
</evidence>
<protein>
    <submittedName>
        <fullName evidence="1">Uncharacterized protein</fullName>
    </submittedName>
</protein>
<dbReference type="Proteomes" id="UP000887116">
    <property type="component" value="Unassembled WGS sequence"/>
</dbReference>
<evidence type="ECO:0000313" key="1">
    <source>
        <dbReference type="EMBL" id="GFQ95559.1"/>
    </source>
</evidence>
<reference evidence="1" key="1">
    <citation type="submission" date="2020-07" db="EMBL/GenBank/DDBJ databases">
        <title>Multicomponent nature underlies the extraordinary mechanical properties of spider dragline silk.</title>
        <authorList>
            <person name="Kono N."/>
            <person name="Nakamura H."/>
            <person name="Mori M."/>
            <person name="Yoshida Y."/>
            <person name="Ohtoshi R."/>
            <person name="Malay A.D."/>
            <person name="Moran D.A.P."/>
            <person name="Tomita M."/>
            <person name="Numata K."/>
            <person name="Arakawa K."/>
        </authorList>
    </citation>
    <scope>NUCLEOTIDE SEQUENCE</scope>
</reference>
<dbReference type="OrthoDB" id="445995at2759"/>
<dbReference type="EMBL" id="BMAO01024470">
    <property type="protein sequence ID" value="GFQ95559.1"/>
    <property type="molecule type" value="Genomic_DNA"/>
</dbReference>
<sequence>MDNLVNILLQRNDSTVDWGFQLALDPDNQIIIDR</sequence>
<accession>A0A8X6HZG1</accession>
<name>A0A8X6HZG1_TRICU</name>
<dbReference type="AlphaFoldDB" id="A0A8X6HZG1"/>
<feature type="non-terminal residue" evidence="1">
    <location>
        <position position="34"/>
    </location>
</feature>
<comment type="caution">
    <text evidence="1">The sequence shown here is derived from an EMBL/GenBank/DDBJ whole genome shotgun (WGS) entry which is preliminary data.</text>
</comment>
<gene>
    <name evidence="1" type="ORF">TNCT_439921</name>
</gene>
<proteinExistence type="predicted"/>
<organism evidence="1 2">
    <name type="scientific">Trichonephila clavata</name>
    <name type="common">Joro spider</name>
    <name type="synonym">Nephila clavata</name>
    <dbReference type="NCBI Taxonomy" id="2740835"/>
    <lineage>
        <taxon>Eukaryota</taxon>
        <taxon>Metazoa</taxon>
        <taxon>Ecdysozoa</taxon>
        <taxon>Arthropoda</taxon>
        <taxon>Chelicerata</taxon>
        <taxon>Arachnida</taxon>
        <taxon>Araneae</taxon>
        <taxon>Araneomorphae</taxon>
        <taxon>Entelegynae</taxon>
        <taxon>Araneoidea</taxon>
        <taxon>Nephilidae</taxon>
        <taxon>Trichonephila</taxon>
    </lineage>
</organism>